<evidence type="ECO:0000313" key="2">
    <source>
        <dbReference type="Proteomes" id="UP000075324"/>
    </source>
</evidence>
<evidence type="ECO:0000313" key="1">
    <source>
        <dbReference type="EMBL" id="KYD27623.1"/>
    </source>
</evidence>
<name>A0A150MT43_9BACL</name>
<dbReference type="Proteomes" id="UP000075324">
    <property type="component" value="Unassembled WGS sequence"/>
</dbReference>
<organism evidence="1 2">
    <name type="scientific">Parageobacillus toebii</name>
    <dbReference type="NCBI Taxonomy" id="153151"/>
    <lineage>
        <taxon>Bacteria</taxon>
        <taxon>Bacillati</taxon>
        <taxon>Bacillota</taxon>
        <taxon>Bacilli</taxon>
        <taxon>Bacillales</taxon>
        <taxon>Anoxybacillaceae</taxon>
        <taxon>Parageobacillus</taxon>
    </lineage>
</organism>
<reference evidence="1 2" key="1">
    <citation type="submission" date="2016-01" db="EMBL/GenBank/DDBJ databases">
        <title>Draft Genome Sequences of Seven Thermophilic Sporeformers Isolated from Foods.</title>
        <authorList>
            <person name="Berendsen E.M."/>
            <person name="Wells-Bennik M.H."/>
            <person name="Krawcyk A.O."/>
            <person name="De Jong A."/>
            <person name="Holsappel S."/>
            <person name="Eijlander R.T."/>
            <person name="Kuipers O.P."/>
        </authorList>
    </citation>
    <scope>NUCLEOTIDE SEQUENCE [LARGE SCALE GENOMIC DNA]</scope>
    <source>
        <strain evidence="1 2">B4110</strain>
    </source>
</reference>
<dbReference type="EMBL" id="LQYW01000093">
    <property type="protein sequence ID" value="KYD27623.1"/>
    <property type="molecule type" value="Genomic_DNA"/>
</dbReference>
<dbReference type="AlphaFoldDB" id="A0A150MT43"/>
<comment type="caution">
    <text evidence="1">The sequence shown here is derived from an EMBL/GenBank/DDBJ whole genome shotgun (WGS) entry which is preliminary data.</text>
</comment>
<gene>
    <name evidence="1" type="ORF">B4110_2942</name>
</gene>
<evidence type="ECO:0008006" key="3">
    <source>
        <dbReference type="Google" id="ProtNLM"/>
    </source>
</evidence>
<accession>A0A150MT43</accession>
<protein>
    <recommendedName>
        <fullName evidence="3">Phr family secreted Rap phosphatase inhibitor</fullName>
    </recommendedName>
</protein>
<dbReference type="RefSeq" id="WP_268796303.1">
    <property type="nucleotide sequence ID" value="NZ_LQYW01000093.1"/>
</dbReference>
<sequence>MKKVIVSVLSVVVLGALVLIGHDQEPKEVAKDQFPPPTVIVE</sequence>
<proteinExistence type="predicted"/>